<evidence type="ECO:0000256" key="1">
    <source>
        <dbReference type="SAM" id="MobiDB-lite"/>
    </source>
</evidence>
<dbReference type="STRING" id="656024.FsymDg_1273"/>
<protein>
    <recommendedName>
        <fullName evidence="5">DUF2637 domain-containing protein</fullName>
    </recommendedName>
</protein>
<gene>
    <name evidence="3" type="ordered locus">FsymDg_1273</name>
</gene>
<accession>F8B0D2</accession>
<feature type="transmembrane region" description="Helical" evidence="2">
    <location>
        <begin position="58"/>
        <end position="76"/>
    </location>
</feature>
<keyword evidence="2" id="KW-0472">Membrane</keyword>
<feature type="transmembrane region" description="Helical" evidence="2">
    <location>
        <begin position="17"/>
        <end position="38"/>
    </location>
</feature>
<dbReference type="InterPro" id="IPR021235">
    <property type="entry name" value="DUF2637"/>
</dbReference>
<feature type="transmembrane region" description="Helical" evidence="2">
    <location>
        <begin position="111"/>
        <end position="132"/>
    </location>
</feature>
<evidence type="ECO:0000313" key="3">
    <source>
        <dbReference type="EMBL" id="AEH08758.1"/>
    </source>
</evidence>
<dbReference type="KEGG" id="fsy:FsymDg_1273"/>
<name>F8B0D2_9ACTN</name>
<feature type="compositionally biased region" description="Low complexity" evidence="1">
    <location>
        <begin position="245"/>
        <end position="259"/>
    </location>
</feature>
<dbReference type="HOGENOM" id="CLU_803516_0_0_11"/>
<evidence type="ECO:0000313" key="4">
    <source>
        <dbReference type="Proteomes" id="UP000001549"/>
    </source>
</evidence>
<evidence type="ECO:0008006" key="5">
    <source>
        <dbReference type="Google" id="ProtNLM"/>
    </source>
</evidence>
<keyword evidence="4" id="KW-1185">Reference proteome</keyword>
<proteinExistence type="predicted"/>
<dbReference type="Pfam" id="PF10935">
    <property type="entry name" value="DUF2637"/>
    <property type="match status" value="1"/>
</dbReference>
<feature type="region of interest" description="Disordered" evidence="1">
    <location>
        <begin position="201"/>
        <end position="283"/>
    </location>
</feature>
<feature type="transmembrane region" description="Helical" evidence="2">
    <location>
        <begin position="83"/>
        <end position="105"/>
    </location>
</feature>
<reference evidence="3 4" key="1">
    <citation type="submission" date="2011-05" db="EMBL/GenBank/DDBJ databases">
        <title>Complete sequence of chromosome of Frankia symbiont of Datisca glomerata.</title>
        <authorList>
            <consortium name="US DOE Joint Genome Institute"/>
            <person name="Lucas S."/>
            <person name="Han J."/>
            <person name="Lapidus A."/>
            <person name="Cheng J.-F."/>
            <person name="Goodwin L."/>
            <person name="Pitluck S."/>
            <person name="Peters L."/>
            <person name="Mikhailova N."/>
            <person name="Chertkov O."/>
            <person name="Teshima H."/>
            <person name="Han C."/>
            <person name="Tapia R."/>
            <person name="Land M."/>
            <person name="Hauser L."/>
            <person name="Kyrpides N."/>
            <person name="Ivanova N."/>
            <person name="Pagani I."/>
            <person name="Berry A."/>
            <person name="Pawlowski K."/>
            <person name="Persson T."/>
            <person name="Vanden Heuvel B."/>
            <person name="Benson D."/>
            <person name="Woyke T."/>
        </authorList>
    </citation>
    <scope>NUCLEOTIDE SEQUENCE [LARGE SCALE GENOMIC DNA]</scope>
    <source>
        <strain evidence="4">4085684</strain>
    </source>
</reference>
<keyword evidence="2" id="KW-1133">Transmembrane helix</keyword>
<evidence type="ECO:0000256" key="2">
    <source>
        <dbReference type="SAM" id="Phobius"/>
    </source>
</evidence>
<organism evidence="3 4">
    <name type="scientific">Candidatus Protofrankia datiscae</name>
    <dbReference type="NCBI Taxonomy" id="2716812"/>
    <lineage>
        <taxon>Bacteria</taxon>
        <taxon>Bacillati</taxon>
        <taxon>Actinomycetota</taxon>
        <taxon>Actinomycetes</taxon>
        <taxon>Frankiales</taxon>
        <taxon>Frankiaceae</taxon>
        <taxon>Protofrankia</taxon>
    </lineage>
</organism>
<dbReference type="Proteomes" id="UP000001549">
    <property type="component" value="Chromosome"/>
</dbReference>
<keyword evidence="2" id="KW-0812">Transmembrane</keyword>
<dbReference type="EMBL" id="CP002801">
    <property type="protein sequence ID" value="AEH08758.1"/>
    <property type="molecule type" value="Genomic_DNA"/>
</dbReference>
<dbReference type="AlphaFoldDB" id="F8B0D2"/>
<sequence length="345" mass="36345">MPHENGQEPAESSKVSWPLIVSLVLIAGVWAAGAVWSYDHQSRFAESLGFHHGYLLPAVADGLPVAMAAVAFSAALDGRPATVARLGTALAVAASSASNGIYAWRRSGHDLTTVIVAVAIPVMAAVAFEVLLGEIRKQVLQRRGAAPPAPVPLLRPIRVLLDPFREIGQWRRHVLTVTDPAADPVRQQALSRLVDAVAEIEAQRESPQETSAEEIETSRETFEAPVWPTETPALTAPVSGETSRSVAAETSTLTASETAETSRSDTSRPSRSGKAETAGSQRAAMKAWATAQIDAGVKISGADLDRQFGTRNYGRAVLRELKAARAEAAEVAPVSTPAVAGVADA</sequence>
<dbReference type="RefSeq" id="WP_013872732.1">
    <property type="nucleotide sequence ID" value="NC_015656.1"/>
</dbReference>